<dbReference type="PANTHER" id="PTHR30290:SF64">
    <property type="entry name" value="ABC TRANSPORTER PERIPLASMIC BINDING PROTEIN"/>
    <property type="match status" value="1"/>
</dbReference>
<dbReference type="InterPro" id="IPR000914">
    <property type="entry name" value="SBP_5_dom"/>
</dbReference>
<dbReference type="RefSeq" id="WP_231552626.1">
    <property type="nucleotide sequence ID" value="NZ_ARXV01000003.1"/>
</dbReference>
<dbReference type="Pfam" id="PF00496">
    <property type="entry name" value="SBP_bac_5"/>
    <property type="match status" value="1"/>
</dbReference>
<sequence length="616" mass="70245">MIFTNPTKTLLASLFCLCFSIVPLAQAEESDITRSHGYHPFGDLKYPADFQHFDYVNPNAPKGGSITLFGNGTFDSLNPYILKGISPSDTPGIQMYGVTEIADSLLMGNQPHNPLGDEAGAAYGLIADWIEYPEDRSWCIFHLRDQARFHDGEPIRADDVVFSFEILNSKGHPEYSLRLSDVKSVEALDAQTVKFTFTEGRRDLPLVVGAIPILPKHYWQSHDFERTTLEAPVSSGPYRISHIQGGKQVTFERVKDYWAKDLPVNRGRYNFDNVIFEFFRDADVGFEAFKSGGYDLHYTYSSKRWATGFDFAALRDGRVNKAEIPHQIPRPVQAFFLNSRRPPFNDAKVRQAVSLLFDFEWSNRNLFADAYTRTVSWFPNSPYSATVPASDDEKALLASFNSQLPSDYFSASITPPVNDGSGQIRNRMREALTLLKESGWQLKDNKLVDKKGTALKFTVLNYHNPGIYRILAPWFRNLERLGIEAEYREVDPAAYKEKLDNFEYDAVMFVLPIRDYPGPELKDYFLSSSSGVSGSRNLAGIDDPIVDFLVKRALAANNEAAYTLALHALDRRLRYQHYGVLNYHIRHHRIAWWDKFDRPEEPIPFGFGLDTWWTKK</sequence>
<feature type="signal peptide" evidence="2">
    <location>
        <begin position="1"/>
        <end position="27"/>
    </location>
</feature>
<dbReference type="SUPFAM" id="SSF53850">
    <property type="entry name" value="Periplasmic binding protein-like II"/>
    <property type="match status" value="1"/>
</dbReference>
<evidence type="ECO:0000256" key="1">
    <source>
        <dbReference type="ARBA" id="ARBA00022729"/>
    </source>
</evidence>
<feature type="chain" id="PRO_5001911440" evidence="2">
    <location>
        <begin position="28"/>
        <end position="616"/>
    </location>
</feature>
<dbReference type="GO" id="GO:0043190">
    <property type="term" value="C:ATP-binding cassette (ABC) transporter complex"/>
    <property type="evidence" value="ECO:0007669"/>
    <property type="project" value="InterPro"/>
</dbReference>
<comment type="caution">
    <text evidence="4">The sequence shown here is derived from an EMBL/GenBank/DDBJ whole genome shotgun (WGS) entry which is preliminary data.</text>
</comment>
<dbReference type="GO" id="GO:0030288">
    <property type="term" value="C:outer membrane-bounded periplasmic space"/>
    <property type="evidence" value="ECO:0007669"/>
    <property type="project" value="TreeGrafter"/>
</dbReference>
<dbReference type="CDD" id="cd08497">
    <property type="entry name" value="MbnE-like"/>
    <property type="match status" value="1"/>
</dbReference>
<name>A0A095UT40_9GAMM</name>
<dbReference type="Gene3D" id="3.40.190.10">
    <property type="entry name" value="Periplasmic binding protein-like II"/>
    <property type="match status" value="1"/>
</dbReference>
<dbReference type="PIRSF" id="PIRSF002741">
    <property type="entry name" value="MppA"/>
    <property type="match status" value="1"/>
</dbReference>
<dbReference type="Gene3D" id="3.10.105.10">
    <property type="entry name" value="Dipeptide-binding Protein, Domain 3"/>
    <property type="match status" value="1"/>
</dbReference>
<dbReference type="PANTHER" id="PTHR30290">
    <property type="entry name" value="PERIPLASMIC BINDING COMPONENT OF ABC TRANSPORTER"/>
    <property type="match status" value="1"/>
</dbReference>
<organism evidence="4 5">
    <name type="scientific">Alcanivorax nanhaiticus</name>
    <dbReference type="NCBI Taxonomy" id="1177154"/>
    <lineage>
        <taxon>Bacteria</taxon>
        <taxon>Pseudomonadati</taxon>
        <taxon>Pseudomonadota</taxon>
        <taxon>Gammaproteobacteria</taxon>
        <taxon>Oceanospirillales</taxon>
        <taxon>Alcanivoracaceae</taxon>
        <taxon>Alcanivorax</taxon>
    </lineage>
</organism>
<dbReference type="GO" id="GO:0042884">
    <property type="term" value="P:microcin transport"/>
    <property type="evidence" value="ECO:0007669"/>
    <property type="project" value="TreeGrafter"/>
</dbReference>
<dbReference type="GO" id="GO:1904680">
    <property type="term" value="F:peptide transmembrane transporter activity"/>
    <property type="evidence" value="ECO:0007669"/>
    <property type="project" value="TreeGrafter"/>
</dbReference>
<dbReference type="GO" id="GO:0015833">
    <property type="term" value="P:peptide transport"/>
    <property type="evidence" value="ECO:0007669"/>
    <property type="project" value="TreeGrafter"/>
</dbReference>
<evidence type="ECO:0000313" key="5">
    <source>
        <dbReference type="Proteomes" id="UP000029444"/>
    </source>
</evidence>
<accession>A0A095UT40</accession>
<feature type="domain" description="Solute-binding protein family 5" evidence="3">
    <location>
        <begin position="127"/>
        <end position="527"/>
    </location>
</feature>
<protein>
    <submittedName>
        <fullName evidence="4">Oligopeptide ABC transporter periplasmic peptide-binding protein</fullName>
    </submittedName>
</protein>
<keyword evidence="1 2" id="KW-0732">Signal</keyword>
<dbReference type="InterPro" id="IPR039424">
    <property type="entry name" value="SBP_5"/>
</dbReference>
<keyword evidence="5" id="KW-1185">Reference proteome</keyword>
<gene>
    <name evidence="4" type="ORF">Y5S_00924</name>
</gene>
<evidence type="ECO:0000256" key="2">
    <source>
        <dbReference type="SAM" id="SignalP"/>
    </source>
</evidence>
<evidence type="ECO:0000313" key="4">
    <source>
        <dbReference type="EMBL" id="KGD65700.1"/>
    </source>
</evidence>
<dbReference type="InterPro" id="IPR030678">
    <property type="entry name" value="Peptide/Ni-bd"/>
</dbReference>
<dbReference type="eggNOG" id="COG4166">
    <property type="taxonomic scope" value="Bacteria"/>
</dbReference>
<dbReference type="Proteomes" id="UP000029444">
    <property type="component" value="Unassembled WGS sequence"/>
</dbReference>
<dbReference type="AlphaFoldDB" id="A0A095UT40"/>
<reference evidence="4 5" key="1">
    <citation type="submission" date="2012-09" db="EMBL/GenBank/DDBJ databases">
        <title>Genome Sequence of alkane-degrading Bacterium Alcanivorax sp. 19-m-6.</title>
        <authorList>
            <person name="Lai Q."/>
            <person name="Shao Z."/>
        </authorList>
    </citation>
    <scope>NUCLEOTIDE SEQUENCE [LARGE SCALE GENOMIC DNA]</scope>
    <source>
        <strain evidence="4 5">19-m-6</strain>
    </source>
</reference>
<dbReference type="STRING" id="1177154.Y5S_00924"/>
<evidence type="ECO:0000259" key="3">
    <source>
        <dbReference type="Pfam" id="PF00496"/>
    </source>
</evidence>
<proteinExistence type="predicted"/>
<dbReference type="PATRIC" id="fig|1177154.3.peg.934"/>
<dbReference type="EMBL" id="ARXV01000003">
    <property type="protein sequence ID" value="KGD65700.1"/>
    <property type="molecule type" value="Genomic_DNA"/>
</dbReference>